<dbReference type="SUPFAM" id="SSF52540">
    <property type="entry name" value="P-loop containing nucleoside triphosphate hydrolases"/>
    <property type="match status" value="1"/>
</dbReference>
<keyword evidence="4" id="KW-0493">Microtubule</keyword>
<dbReference type="GO" id="GO:0003777">
    <property type="term" value="F:microtubule motor activity"/>
    <property type="evidence" value="ECO:0007669"/>
    <property type="project" value="InterPro"/>
</dbReference>
<evidence type="ECO:0000256" key="3">
    <source>
        <dbReference type="PROSITE-ProRule" id="PRU00283"/>
    </source>
</evidence>
<dbReference type="PANTHER" id="PTHR47972:SF28">
    <property type="entry name" value="KINESIN-LIKE PROTEIN KLP-3"/>
    <property type="match status" value="1"/>
</dbReference>
<dbReference type="PRINTS" id="PR00380">
    <property type="entry name" value="KINESINHEAVY"/>
</dbReference>
<feature type="domain" description="Kinesin motor" evidence="7">
    <location>
        <begin position="442"/>
        <end position="763"/>
    </location>
</feature>
<dbReference type="SMART" id="SM00129">
    <property type="entry name" value="KISc"/>
    <property type="match status" value="1"/>
</dbReference>
<dbReference type="InterPro" id="IPR019821">
    <property type="entry name" value="Kinesin_motor_CS"/>
</dbReference>
<feature type="coiled-coil region" evidence="5">
    <location>
        <begin position="153"/>
        <end position="187"/>
    </location>
</feature>
<dbReference type="FunFam" id="3.40.850.10:FF:000113">
    <property type="entry name" value="Kinesin-like protein"/>
    <property type="match status" value="1"/>
</dbReference>
<keyword evidence="3 4" id="KW-0505">Motor protein</keyword>
<dbReference type="PROSITE" id="PS50067">
    <property type="entry name" value="KINESIN_MOTOR_2"/>
    <property type="match status" value="1"/>
</dbReference>
<dbReference type="GO" id="GO:0007018">
    <property type="term" value="P:microtubule-based movement"/>
    <property type="evidence" value="ECO:0007669"/>
    <property type="project" value="InterPro"/>
</dbReference>
<feature type="compositionally biased region" description="Acidic residues" evidence="6">
    <location>
        <begin position="33"/>
        <end position="55"/>
    </location>
</feature>
<dbReference type="PROSITE" id="PS00411">
    <property type="entry name" value="KINESIN_MOTOR_1"/>
    <property type="match status" value="1"/>
</dbReference>
<feature type="binding site" evidence="3">
    <location>
        <begin position="524"/>
        <end position="531"/>
    </location>
    <ligand>
        <name>ATP</name>
        <dbReference type="ChEBI" id="CHEBI:30616"/>
    </ligand>
</feature>
<organism evidence="8">
    <name type="scientific">Bigelowiella natans</name>
    <name type="common">Pedinomonas minutissima</name>
    <name type="synonym">Chlorarachnion sp. (strain CCMP621)</name>
    <dbReference type="NCBI Taxonomy" id="227086"/>
    <lineage>
        <taxon>Eukaryota</taxon>
        <taxon>Sar</taxon>
        <taxon>Rhizaria</taxon>
        <taxon>Cercozoa</taxon>
        <taxon>Chlorarachniophyceae</taxon>
        <taxon>Bigelowiella</taxon>
    </lineage>
</organism>
<dbReference type="InterPro" id="IPR036961">
    <property type="entry name" value="Kinesin_motor_dom_sf"/>
</dbReference>
<comment type="similarity">
    <text evidence="3 4">Belongs to the TRAFAC class myosin-kinesin ATPase superfamily. Kinesin family.</text>
</comment>
<evidence type="ECO:0000256" key="4">
    <source>
        <dbReference type="RuleBase" id="RU000394"/>
    </source>
</evidence>
<reference evidence="8" key="1">
    <citation type="submission" date="2021-01" db="EMBL/GenBank/DDBJ databases">
        <authorList>
            <person name="Corre E."/>
            <person name="Pelletier E."/>
            <person name="Niang G."/>
            <person name="Scheremetjew M."/>
            <person name="Finn R."/>
            <person name="Kale V."/>
            <person name="Holt S."/>
            <person name="Cochrane G."/>
            <person name="Meng A."/>
            <person name="Brown T."/>
            <person name="Cohen L."/>
        </authorList>
    </citation>
    <scope>NUCLEOTIDE SEQUENCE</scope>
    <source>
        <strain evidence="8">CCMP1258.1</strain>
    </source>
</reference>
<dbReference type="EMBL" id="HBHA01000815">
    <property type="protein sequence ID" value="CAD9577961.1"/>
    <property type="molecule type" value="Transcribed_RNA"/>
</dbReference>
<protein>
    <recommendedName>
        <fullName evidence="4">Kinesin-like protein</fullName>
    </recommendedName>
</protein>
<dbReference type="AlphaFoldDB" id="A0A6T9YEY7"/>
<feature type="compositionally biased region" description="Basic and acidic residues" evidence="6">
    <location>
        <begin position="20"/>
        <end position="30"/>
    </location>
</feature>
<keyword evidence="5" id="KW-0175">Coiled coil</keyword>
<feature type="region of interest" description="Disordered" evidence="6">
    <location>
        <begin position="1"/>
        <end position="67"/>
    </location>
</feature>
<keyword evidence="2 3" id="KW-0067">ATP-binding</keyword>
<dbReference type="GO" id="GO:0008017">
    <property type="term" value="F:microtubule binding"/>
    <property type="evidence" value="ECO:0007669"/>
    <property type="project" value="InterPro"/>
</dbReference>
<dbReference type="InterPro" id="IPR001752">
    <property type="entry name" value="Kinesin_motor_dom"/>
</dbReference>
<dbReference type="GO" id="GO:0005874">
    <property type="term" value="C:microtubule"/>
    <property type="evidence" value="ECO:0007669"/>
    <property type="project" value="UniProtKB-KW"/>
</dbReference>
<dbReference type="InterPro" id="IPR027640">
    <property type="entry name" value="Kinesin-like_fam"/>
</dbReference>
<sequence>MSQQWNRPAEYNPQVAEQSMKAEDKSKLNDELGLGDEDIVDSADEQLSGDDEDLIENAKRGGGSLAADKYRKENAKLKQQLEDTQRRLREVKEMAKRAAKAKDKQMQKSNKELRTKINDYEVSLKENDEVTEHLHARIQVLEADGNKEKMKEITKKLAQVNKYILKAKELERKYADAKSHLDGTKAELKKRIDERDMLVEKYKKLKKKHKEAISSAAAAAQSTPESPMVSTMSSALNVTATSDTSTADIESRDEALRNMNGMLKERKQQFESIKSALDAEKEQHAKAKNNLKRLLEFKTKAAVKIKKAAETISALKKRDEQLRKRLKQANEKEAKTVVQTRIDTKAVVQLAGTIAESSEKRKQLLSKAKAGCSSLKSSLDGLKNMVSQFPSAALDLKPAILKALKAREKAASGATAQMLKNYKREVKLRRKYFNQLQELKGNIRVYCRVRPLIYRDKGSEVCVKFPKDADDMSMVVRNEEGQAVSYEFEQIFRLDSTQDKVFKEVSGLVTSVVDGYNVCIFAYGQTGSGKTYTMQGNKENPGIYYRAIQHLFDVCKERANVKFDVRLSLLEIYNDKIQDLISSKQDLDKKLVPRENRNGNIEVPGLTIRNIDTIEDVRKAMALGVKNRSVGETKMNKDSSRSHLILTIYCEGQDTMSRNSSFGKLHLIDLAGSERLSRSGATGQSKVEAQEINKSLSALGNCIAARANKKDHVPYRDSVLTRILQDSLAKNSKTLMFVQISPSISDYAESTNSLKFAARVKEVELGKATKSVKKRRSAKSPKKR</sequence>
<evidence type="ECO:0000256" key="2">
    <source>
        <dbReference type="ARBA" id="ARBA00022840"/>
    </source>
</evidence>
<dbReference type="GO" id="GO:0005524">
    <property type="term" value="F:ATP binding"/>
    <property type="evidence" value="ECO:0007669"/>
    <property type="project" value="UniProtKB-UniRule"/>
</dbReference>
<evidence type="ECO:0000313" key="8">
    <source>
        <dbReference type="EMBL" id="CAD9577961.1"/>
    </source>
</evidence>
<evidence type="ECO:0000256" key="6">
    <source>
        <dbReference type="SAM" id="MobiDB-lite"/>
    </source>
</evidence>
<feature type="coiled-coil region" evidence="5">
    <location>
        <begin position="67"/>
        <end position="112"/>
    </location>
</feature>
<name>A0A6T9YEY7_BIGNA</name>
<dbReference type="Pfam" id="PF00225">
    <property type="entry name" value="Kinesin"/>
    <property type="match status" value="1"/>
</dbReference>
<gene>
    <name evidence="8" type="ORF">BIGN1055_LOCUS532</name>
</gene>
<dbReference type="InterPro" id="IPR027417">
    <property type="entry name" value="P-loop_NTPase"/>
</dbReference>
<proteinExistence type="inferred from homology"/>
<feature type="coiled-coil region" evidence="5">
    <location>
        <begin position="263"/>
        <end position="332"/>
    </location>
</feature>
<evidence type="ECO:0000256" key="5">
    <source>
        <dbReference type="SAM" id="Coils"/>
    </source>
</evidence>
<accession>A0A6T9YEY7</accession>
<dbReference type="Gene3D" id="3.40.850.10">
    <property type="entry name" value="Kinesin motor domain"/>
    <property type="match status" value="1"/>
</dbReference>
<evidence type="ECO:0000256" key="1">
    <source>
        <dbReference type="ARBA" id="ARBA00022741"/>
    </source>
</evidence>
<evidence type="ECO:0000259" key="7">
    <source>
        <dbReference type="PROSITE" id="PS50067"/>
    </source>
</evidence>
<dbReference type="PANTHER" id="PTHR47972">
    <property type="entry name" value="KINESIN-LIKE PROTEIN KLP-3"/>
    <property type="match status" value="1"/>
</dbReference>
<keyword evidence="1 3" id="KW-0547">Nucleotide-binding</keyword>